<accession>A0ABS8WKB2</accession>
<sequence>MRLCSSHKPRMQGDGHFATMRKLGKSSGVSSEDQLVYRKSTVVGGGGRKPLNRERRPFKGMTDDKIVEQRRVLLPDGEFLFDLLLFVSPAASISSSAIDENEGFQAGILIAEGGSMNFSRTEHVQAG</sequence>
<evidence type="ECO:0000313" key="2">
    <source>
        <dbReference type="EMBL" id="MCE3050272.1"/>
    </source>
</evidence>
<comment type="caution">
    <text evidence="2">The sequence shown here is derived from an EMBL/GenBank/DDBJ whole genome shotgun (WGS) entry which is preliminary data.</text>
</comment>
<gene>
    <name evidence="2" type="ORF">HAX54_046775</name>
</gene>
<keyword evidence="3" id="KW-1185">Reference proteome</keyword>
<protein>
    <submittedName>
        <fullName evidence="2">Uncharacterized protein</fullName>
    </submittedName>
</protein>
<evidence type="ECO:0000256" key="1">
    <source>
        <dbReference type="SAM" id="MobiDB-lite"/>
    </source>
</evidence>
<dbReference type="Proteomes" id="UP000823775">
    <property type="component" value="Unassembled WGS sequence"/>
</dbReference>
<dbReference type="EMBL" id="JACEIK010007436">
    <property type="protein sequence ID" value="MCE3050272.1"/>
    <property type="molecule type" value="Genomic_DNA"/>
</dbReference>
<reference evidence="2 3" key="1">
    <citation type="journal article" date="2021" name="BMC Genomics">
        <title>Datura genome reveals duplications of psychoactive alkaloid biosynthetic genes and high mutation rate following tissue culture.</title>
        <authorList>
            <person name="Rajewski A."/>
            <person name="Carter-House D."/>
            <person name="Stajich J."/>
            <person name="Litt A."/>
        </authorList>
    </citation>
    <scope>NUCLEOTIDE SEQUENCE [LARGE SCALE GENOMIC DNA]</scope>
    <source>
        <strain evidence="2">AR-01</strain>
    </source>
</reference>
<proteinExistence type="predicted"/>
<evidence type="ECO:0000313" key="3">
    <source>
        <dbReference type="Proteomes" id="UP000823775"/>
    </source>
</evidence>
<feature type="region of interest" description="Disordered" evidence="1">
    <location>
        <begin position="41"/>
        <end position="60"/>
    </location>
</feature>
<organism evidence="2 3">
    <name type="scientific">Datura stramonium</name>
    <name type="common">Jimsonweed</name>
    <name type="synonym">Common thornapple</name>
    <dbReference type="NCBI Taxonomy" id="4076"/>
    <lineage>
        <taxon>Eukaryota</taxon>
        <taxon>Viridiplantae</taxon>
        <taxon>Streptophyta</taxon>
        <taxon>Embryophyta</taxon>
        <taxon>Tracheophyta</taxon>
        <taxon>Spermatophyta</taxon>
        <taxon>Magnoliopsida</taxon>
        <taxon>eudicotyledons</taxon>
        <taxon>Gunneridae</taxon>
        <taxon>Pentapetalae</taxon>
        <taxon>asterids</taxon>
        <taxon>lamiids</taxon>
        <taxon>Solanales</taxon>
        <taxon>Solanaceae</taxon>
        <taxon>Solanoideae</taxon>
        <taxon>Datureae</taxon>
        <taxon>Datura</taxon>
    </lineage>
</organism>
<name>A0ABS8WKB2_DATST</name>
<feature type="compositionally biased region" description="Basic and acidic residues" evidence="1">
    <location>
        <begin position="51"/>
        <end position="60"/>
    </location>
</feature>